<accession>A0A4Q2R8M6</accession>
<reference evidence="3 4" key="1">
    <citation type="submission" date="2018-09" db="EMBL/GenBank/DDBJ databases">
        <authorList>
            <person name="Grouzdev D.S."/>
            <person name="Krutkina M.S."/>
        </authorList>
    </citation>
    <scope>NUCLEOTIDE SEQUENCE [LARGE SCALE GENOMIC DNA]</scope>
    <source>
        <strain evidence="3 4">RmlP001</strain>
    </source>
</reference>
<comment type="caution">
    <text evidence="3">The sequence shown here is derived from an EMBL/GenBank/DDBJ whole genome shotgun (WGS) entry which is preliminary data.</text>
</comment>
<evidence type="ECO:0000313" key="3">
    <source>
        <dbReference type="EMBL" id="RYB01854.1"/>
    </source>
</evidence>
<dbReference type="GO" id="GO:0003824">
    <property type="term" value="F:catalytic activity"/>
    <property type="evidence" value="ECO:0007669"/>
    <property type="project" value="InterPro"/>
</dbReference>
<dbReference type="PIRSF" id="PIRSF000714">
    <property type="entry name" value="HIT"/>
    <property type="match status" value="1"/>
</dbReference>
<evidence type="ECO:0000313" key="4">
    <source>
        <dbReference type="Proteomes" id="UP000289411"/>
    </source>
</evidence>
<dbReference type="Gene3D" id="3.30.428.10">
    <property type="entry name" value="HIT-like"/>
    <property type="match status" value="1"/>
</dbReference>
<proteinExistence type="predicted"/>
<dbReference type="Proteomes" id="UP000289411">
    <property type="component" value="Unassembled WGS sequence"/>
</dbReference>
<keyword evidence="4" id="KW-1185">Reference proteome</keyword>
<dbReference type="EMBL" id="QYBC01000027">
    <property type="protein sequence ID" value="RYB01854.1"/>
    <property type="molecule type" value="Genomic_DNA"/>
</dbReference>
<reference evidence="3 4" key="2">
    <citation type="submission" date="2019-02" db="EMBL/GenBank/DDBJ databases">
        <title>'Lichenibacterium ramalinii' gen. nov. sp. nov., 'Lichenibacterium minor' gen. nov. sp. nov.</title>
        <authorList>
            <person name="Pankratov T."/>
        </authorList>
    </citation>
    <scope>NUCLEOTIDE SEQUENCE [LARGE SCALE GENOMIC DNA]</scope>
    <source>
        <strain evidence="3 4">RmlP001</strain>
    </source>
</reference>
<dbReference type="OrthoDB" id="9799145at2"/>
<dbReference type="InterPro" id="IPR011146">
    <property type="entry name" value="HIT-like"/>
</dbReference>
<organism evidence="3 4">
    <name type="scientific">Lichenibacterium ramalinae</name>
    <dbReference type="NCBI Taxonomy" id="2316527"/>
    <lineage>
        <taxon>Bacteria</taxon>
        <taxon>Pseudomonadati</taxon>
        <taxon>Pseudomonadota</taxon>
        <taxon>Alphaproteobacteria</taxon>
        <taxon>Hyphomicrobiales</taxon>
        <taxon>Lichenihabitantaceae</taxon>
        <taxon>Lichenibacterium</taxon>
    </lineage>
</organism>
<dbReference type="AlphaFoldDB" id="A0A4Q2R8M6"/>
<gene>
    <name evidence="3" type="ORF">D3272_23985</name>
</gene>
<name>A0A4Q2R8M6_9HYPH</name>
<feature type="domain" description="HIT" evidence="2">
    <location>
        <begin position="36"/>
        <end position="105"/>
    </location>
</feature>
<protein>
    <submittedName>
        <fullName evidence="3">HIT domain-containing protein</fullName>
    </submittedName>
</protein>
<dbReference type="RefSeq" id="WP_129221770.1">
    <property type="nucleotide sequence ID" value="NZ_QYBC01000027.1"/>
</dbReference>
<evidence type="ECO:0000256" key="1">
    <source>
        <dbReference type="PROSITE-ProRule" id="PRU00464"/>
    </source>
</evidence>
<dbReference type="PROSITE" id="PS51084">
    <property type="entry name" value="HIT_2"/>
    <property type="match status" value="1"/>
</dbReference>
<comment type="caution">
    <text evidence="1">Lacks conserved residue(s) required for the propagation of feature annotation.</text>
</comment>
<evidence type="ECO:0000259" key="2">
    <source>
        <dbReference type="PROSITE" id="PS51084"/>
    </source>
</evidence>
<sequence>MNAFALHPRLAADTLPVGDLPLCRLLLMGDARFPWLILVPRRPELREFTDLPPGERAVLMEEIALASQALARETGAEKLNVGALGNVVSQLHVHVVARSAGDAAWPGPVWGHGTPLPYPPGAARALAGRIGAAVGFPGGE</sequence>
<dbReference type="Pfam" id="PF01230">
    <property type="entry name" value="HIT"/>
    <property type="match status" value="1"/>
</dbReference>
<dbReference type="InterPro" id="IPR036265">
    <property type="entry name" value="HIT-like_sf"/>
</dbReference>
<dbReference type="InterPro" id="IPR026026">
    <property type="entry name" value="HIT_Hint"/>
</dbReference>
<dbReference type="SUPFAM" id="SSF54197">
    <property type="entry name" value="HIT-like"/>
    <property type="match status" value="1"/>
</dbReference>